<dbReference type="Gene3D" id="1.20.1740.10">
    <property type="entry name" value="Amino acid/polyamine transporter I"/>
    <property type="match status" value="1"/>
</dbReference>
<feature type="transmembrane region" description="Helical" evidence="8">
    <location>
        <begin position="38"/>
        <end position="59"/>
    </location>
</feature>
<dbReference type="AlphaFoldDB" id="A0A927BR24"/>
<accession>A0A927BR24</accession>
<sequence>MHTGLTVRGFTVLTIMFTIGTSILIAPAGLAMDAAQDAWLAALLGLALNLAMVGLYIAIGERMGERHLVAYCAAVLGRWAGWAVGLAFVGFFYLLSALMIGDLGYFLTTQTLTQTPIEVLQLLFICFVCYAVKLGLRAYTNTAEIFLPWIVGLFLVMIFPVFSRMTLTNFEPVFEKGILPILQGGWHFYGLQEMVVLLMIYAFVPRHGRRSGFVWGTFIGGLFLILTTLGALAVVGPDITANQLFPAYTLAKNINIGHFLERVEGIMIFIWVLTIFFKIVICFHGASRGFAFLFGLHNEKPLVVPMAVGLVVLSLMCYPNTIYIQSFITKVWTPFATLFMVVLPLLLLAVSLLRNAAAKLREPGDAGSAG</sequence>
<gene>
    <name evidence="9" type="ORF">IDH44_03235</name>
</gene>
<evidence type="ECO:0000256" key="3">
    <source>
        <dbReference type="ARBA" id="ARBA00022448"/>
    </source>
</evidence>
<name>A0A927BR24_9BACL</name>
<evidence type="ECO:0000313" key="10">
    <source>
        <dbReference type="Proteomes" id="UP000621560"/>
    </source>
</evidence>
<keyword evidence="5 8" id="KW-0812">Transmembrane</keyword>
<dbReference type="GO" id="GO:0016020">
    <property type="term" value="C:membrane"/>
    <property type="evidence" value="ECO:0007669"/>
    <property type="project" value="UniProtKB-SubCell"/>
</dbReference>
<evidence type="ECO:0000256" key="5">
    <source>
        <dbReference type="ARBA" id="ARBA00022692"/>
    </source>
</evidence>
<comment type="subcellular location">
    <subcellularLocation>
        <location evidence="1">Membrane</location>
        <topology evidence="1">Multi-pass membrane protein</topology>
    </subcellularLocation>
</comment>
<feature type="transmembrane region" description="Helical" evidence="8">
    <location>
        <begin position="79"/>
        <end position="100"/>
    </location>
</feature>
<feature type="transmembrane region" description="Helical" evidence="8">
    <location>
        <begin position="146"/>
        <end position="166"/>
    </location>
</feature>
<dbReference type="EMBL" id="JACXIZ010000009">
    <property type="protein sequence ID" value="MBD2844190.1"/>
    <property type="molecule type" value="Genomic_DNA"/>
</dbReference>
<organism evidence="9 10">
    <name type="scientific">Paenibacillus sabuli</name>
    <dbReference type="NCBI Taxonomy" id="2772509"/>
    <lineage>
        <taxon>Bacteria</taxon>
        <taxon>Bacillati</taxon>
        <taxon>Bacillota</taxon>
        <taxon>Bacilli</taxon>
        <taxon>Bacillales</taxon>
        <taxon>Paenibacillaceae</taxon>
        <taxon>Paenibacillus</taxon>
    </lineage>
</organism>
<dbReference type="NCBIfam" id="TIGR00912">
    <property type="entry name" value="2A0309"/>
    <property type="match status" value="1"/>
</dbReference>
<keyword evidence="4" id="KW-0309">Germination</keyword>
<feature type="transmembrane region" description="Helical" evidence="8">
    <location>
        <begin position="213"/>
        <end position="235"/>
    </location>
</feature>
<comment type="caution">
    <text evidence="9">The sequence shown here is derived from an EMBL/GenBank/DDBJ whole genome shotgun (WGS) entry which is preliminary data.</text>
</comment>
<dbReference type="Pfam" id="PF03845">
    <property type="entry name" value="Spore_permease"/>
    <property type="match status" value="1"/>
</dbReference>
<feature type="transmembrane region" description="Helical" evidence="8">
    <location>
        <begin position="120"/>
        <end position="139"/>
    </location>
</feature>
<evidence type="ECO:0000256" key="2">
    <source>
        <dbReference type="ARBA" id="ARBA00007998"/>
    </source>
</evidence>
<evidence type="ECO:0000256" key="1">
    <source>
        <dbReference type="ARBA" id="ARBA00004141"/>
    </source>
</evidence>
<dbReference type="InterPro" id="IPR004761">
    <property type="entry name" value="Spore_GerAB"/>
</dbReference>
<evidence type="ECO:0000313" key="9">
    <source>
        <dbReference type="EMBL" id="MBD2844190.1"/>
    </source>
</evidence>
<evidence type="ECO:0000256" key="6">
    <source>
        <dbReference type="ARBA" id="ARBA00022989"/>
    </source>
</evidence>
<keyword evidence="6 8" id="KW-1133">Transmembrane helix</keyword>
<evidence type="ECO:0000256" key="4">
    <source>
        <dbReference type="ARBA" id="ARBA00022544"/>
    </source>
</evidence>
<feature type="transmembrane region" description="Helical" evidence="8">
    <location>
        <begin position="12"/>
        <end position="32"/>
    </location>
</feature>
<dbReference type="RefSeq" id="WP_190914659.1">
    <property type="nucleotide sequence ID" value="NZ_JACXIZ010000009.1"/>
</dbReference>
<feature type="transmembrane region" description="Helical" evidence="8">
    <location>
        <begin position="186"/>
        <end position="204"/>
    </location>
</feature>
<keyword evidence="3" id="KW-0813">Transport</keyword>
<evidence type="ECO:0000256" key="7">
    <source>
        <dbReference type="ARBA" id="ARBA00023136"/>
    </source>
</evidence>
<feature type="transmembrane region" description="Helical" evidence="8">
    <location>
        <begin position="302"/>
        <end position="325"/>
    </location>
</feature>
<proteinExistence type="inferred from homology"/>
<dbReference type="PANTHER" id="PTHR34975:SF2">
    <property type="entry name" value="SPORE GERMINATION PROTEIN A2"/>
    <property type="match status" value="1"/>
</dbReference>
<feature type="transmembrane region" description="Helical" evidence="8">
    <location>
        <begin position="268"/>
        <end position="290"/>
    </location>
</feature>
<protein>
    <submittedName>
        <fullName evidence="9">Endospore germination permease</fullName>
    </submittedName>
</protein>
<comment type="similarity">
    <text evidence="2">Belongs to the amino acid-polyamine-organocation (APC) superfamily. Spore germination protein (SGP) (TC 2.A.3.9) family.</text>
</comment>
<keyword evidence="7 8" id="KW-0472">Membrane</keyword>
<dbReference type="PANTHER" id="PTHR34975">
    <property type="entry name" value="SPORE GERMINATION PROTEIN A2"/>
    <property type="match status" value="1"/>
</dbReference>
<feature type="transmembrane region" description="Helical" evidence="8">
    <location>
        <begin position="331"/>
        <end position="353"/>
    </location>
</feature>
<keyword evidence="10" id="KW-1185">Reference proteome</keyword>
<evidence type="ECO:0000256" key="8">
    <source>
        <dbReference type="SAM" id="Phobius"/>
    </source>
</evidence>
<dbReference type="Proteomes" id="UP000621560">
    <property type="component" value="Unassembled WGS sequence"/>
</dbReference>
<dbReference type="GO" id="GO:0009847">
    <property type="term" value="P:spore germination"/>
    <property type="evidence" value="ECO:0007669"/>
    <property type="project" value="InterPro"/>
</dbReference>
<reference evidence="9" key="1">
    <citation type="submission" date="2020-09" db="EMBL/GenBank/DDBJ databases">
        <title>A novel bacterium of genus Paenibacillus, isolated from South China Sea.</title>
        <authorList>
            <person name="Huang H."/>
            <person name="Mo K."/>
            <person name="Hu Y."/>
        </authorList>
    </citation>
    <scope>NUCLEOTIDE SEQUENCE</scope>
    <source>
        <strain evidence="9">IB182496</strain>
    </source>
</reference>